<organism evidence="2 3">
    <name type="scientific">Elysia crispata</name>
    <name type="common">lettuce slug</name>
    <dbReference type="NCBI Taxonomy" id="231223"/>
    <lineage>
        <taxon>Eukaryota</taxon>
        <taxon>Metazoa</taxon>
        <taxon>Spiralia</taxon>
        <taxon>Lophotrochozoa</taxon>
        <taxon>Mollusca</taxon>
        <taxon>Gastropoda</taxon>
        <taxon>Heterobranchia</taxon>
        <taxon>Euthyneura</taxon>
        <taxon>Panpulmonata</taxon>
        <taxon>Sacoglossa</taxon>
        <taxon>Placobranchoidea</taxon>
        <taxon>Plakobranchidae</taxon>
        <taxon>Elysia</taxon>
    </lineage>
</organism>
<reference evidence="2" key="1">
    <citation type="journal article" date="2023" name="G3 (Bethesda)">
        <title>A reference genome for the long-term kleptoplast-retaining sea slug Elysia crispata morphotype clarki.</title>
        <authorList>
            <person name="Eastman K.E."/>
            <person name="Pendleton A.L."/>
            <person name="Shaikh M.A."/>
            <person name="Suttiyut T."/>
            <person name="Ogas R."/>
            <person name="Tomko P."/>
            <person name="Gavelis G."/>
            <person name="Widhalm J.R."/>
            <person name="Wisecaver J.H."/>
        </authorList>
    </citation>
    <scope>NUCLEOTIDE SEQUENCE</scope>
    <source>
        <strain evidence="2">ECLA1</strain>
    </source>
</reference>
<evidence type="ECO:0000313" key="2">
    <source>
        <dbReference type="EMBL" id="KAK3778706.1"/>
    </source>
</evidence>
<accession>A0AAE1A1D6</accession>
<evidence type="ECO:0000256" key="1">
    <source>
        <dbReference type="SAM" id="MobiDB-lite"/>
    </source>
</evidence>
<feature type="region of interest" description="Disordered" evidence="1">
    <location>
        <begin position="1"/>
        <end position="22"/>
    </location>
</feature>
<dbReference type="AlphaFoldDB" id="A0AAE1A1D6"/>
<dbReference type="Proteomes" id="UP001283361">
    <property type="component" value="Unassembled WGS sequence"/>
</dbReference>
<sequence>MSGPNREKHSFVDVDNKPQQQRPQIIIPAGLHVGYRVGHRGRKPRRRPDHRRTLCFHPVHLEFDHTVGRQTSPSSQHATQFVPGRSCPLRKLPAKQADKQAGLSRQHKDKTDKRSWNESEVRAKFFRVSVDLFDGLMVCMALGGCQFRGD</sequence>
<dbReference type="EMBL" id="JAWDGP010002895">
    <property type="protein sequence ID" value="KAK3778706.1"/>
    <property type="molecule type" value="Genomic_DNA"/>
</dbReference>
<feature type="compositionally biased region" description="Basic and acidic residues" evidence="1">
    <location>
        <begin position="1"/>
        <end position="16"/>
    </location>
</feature>
<comment type="caution">
    <text evidence="2">The sequence shown here is derived from an EMBL/GenBank/DDBJ whole genome shotgun (WGS) entry which is preliminary data.</text>
</comment>
<keyword evidence="3" id="KW-1185">Reference proteome</keyword>
<evidence type="ECO:0000313" key="3">
    <source>
        <dbReference type="Proteomes" id="UP001283361"/>
    </source>
</evidence>
<protein>
    <submittedName>
        <fullName evidence="2">Uncharacterized protein</fullName>
    </submittedName>
</protein>
<name>A0AAE1A1D6_9GAST</name>
<feature type="region of interest" description="Disordered" evidence="1">
    <location>
        <begin position="66"/>
        <end position="116"/>
    </location>
</feature>
<proteinExistence type="predicted"/>
<gene>
    <name evidence="2" type="ORF">RRG08_012978</name>
</gene>
<feature type="compositionally biased region" description="Polar residues" evidence="1">
    <location>
        <begin position="68"/>
        <end position="79"/>
    </location>
</feature>